<name>A0ABU1FVM3_9MICC</name>
<dbReference type="Proteomes" id="UP001260872">
    <property type="component" value="Unassembled WGS sequence"/>
</dbReference>
<gene>
    <name evidence="1" type="ORF">RH857_10360</name>
</gene>
<evidence type="ECO:0000313" key="1">
    <source>
        <dbReference type="EMBL" id="MDR5712530.1"/>
    </source>
</evidence>
<keyword evidence="2" id="KW-1185">Reference proteome</keyword>
<sequence length="83" mass="9637">MPINPQDYHPVRHAGMKFQCKHIKNPRGVEDPGAPTILQSVIWRSDQGWTEPHDVVVTGDYTSQFNRIPEKLPEKLEDWNPDF</sequence>
<dbReference type="RefSeq" id="WP_310537901.1">
    <property type="nucleotide sequence ID" value="NZ_BAAAOC010000004.1"/>
</dbReference>
<reference evidence="2" key="1">
    <citation type="submission" date="2023-07" db="EMBL/GenBank/DDBJ databases">
        <title>Description of three actinobacteria isolated from air of manufacturing shop in a pharmaceutical factory.</title>
        <authorList>
            <person name="Zhang D.-F."/>
        </authorList>
    </citation>
    <scope>NUCLEOTIDE SEQUENCE [LARGE SCALE GENOMIC DNA]</scope>
    <source>
        <strain evidence="2">CCTCC AB 207010</strain>
    </source>
</reference>
<comment type="caution">
    <text evidence="1">The sequence shown here is derived from an EMBL/GenBank/DDBJ whole genome shotgun (WGS) entry which is preliminary data.</text>
</comment>
<proteinExistence type="predicted"/>
<protein>
    <submittedName>
        <fullName evidence="1">Uncharacterized protein</fullName>
    </submittedName>
</protein>
<accession>A0ABU1FVM3</accession>
<dbReference type="EMBL" id="JAVKGT010000027">
    <property type="protein sequence ID" value="MDR5712530.1"/>
    <property type="molecule type" value="Genomic_DNA"/>
</dbReference>
<organism evidence="1 2">
    <name type="scientific">Nesterenkonia flava</name>
    <dbReference type="NCBI Taxonomy" id="469799"/>
    <lineage>
        <taxon>Bacteria</taxon>
        <taxon>Bacillati</taxon>
        <taxon>Actinomycetota</taxon>
        <taxon>Actinomycetes</taxon>
        <taxon>Micrococcales</taxon>
        <taxon>Micrococcaceae</taxon>
        <taxon>Nesterenkonia</taxon>
    </lineage>
</organism>
<evidence type="ECO:0000313" key="2">
    <source>
        <dbReference type="Proteomes" id="UP001260872"/>
    </source>
</evidence>